<keyword evidence="2" id="KW-1003">Cell membrane</keyword>
<keyword evidence="5" id="KW-0472">Membrane</keyword>
<reference evidence="12" key="2">
    <citation type="submission" date="2025-08" db="UniProtKB">
        <authorList>
            <consortium name="RefSeq"/>
        </authorList>
    </citation>
    <scope>IDENTIFICATION</scope>
    <source>
        <tissue evidence="12">Etiolated seedlings</tissue>
    </source>
</reference>
<evidence type="ECO:0000256" key="2">
    <source>
        <dbReference type="ARBA" id="ARBA00022475"/>
    </source>
</evidence>
<dbReference type="Proteomes" id="UP000087171">
    <property type="component" value="Chromosome Ca7"/>
</dbReference>
<reference evidence="11" key="1">
    <citation type="journal article" date="2013" name="Nat. Biotechnol.">
        <title>Draft genome sequence of chickpea (Cicer arietinum) provides a resource for trait improvement.</title>
        <authorList>
            <person name="Varshney R.K."/>
            <person name="Song C."/>
            <person name="Saxena R.K."/>
            <person name="Azam S."/>
            <person name="Yu S."/>
            <person name="Sharpe A.G."/>
            <person name="Cannon S."/>
            <person name="Baek J."/>
            <person name="Rosen B.D."/>
            <person name="Tar'an B."/>
            <person name="Millan T."/>
            <person name="Zhang X."/>
            <person name="Ramsay L.D."/>
            <person name="Iwata A."/>
            <person name="Wang Y."/>
            <person name="Nelson W."/>
            <person name="Farmer A.D."/>
            <person name="Gaur P.M."/>
            <person name="Soderlund C."/>
            <person name="Penmetsa R.V."/>
            <person name="Xu C."/>
            <person name="Bharti A.K."/>
            <person name="He W."/>
            <person name="Winter P."/>
            <person name="Zhao S."/>
            <person name="Hane J.K."/>
            <person name="Carrasquilla-Garcia N."/>
            <person name="Condie J.A."/>
            <person name="Upadhyaya H.D."/>
            <person name="Luo M.C."/>
            <person name="Thudi M."/>
            <person name="Gowda C.L."/>
            <person name="Singh N.P."/>
            <person name="Lichtenzveig J."/>
            <person name="Gali K.K."/>
            <person name="Rubio J."/>
            <person name="Nadarajan N."/>
            <person name="Dolezel J."/>
            <person name="Bansal K.C."/>
            <person name="Xu X."/>
            <person name="Edwards D."/>
            <person name="Zhang G."/>
            <person name="Kahl G."/>
            <person name="Gil J."/>
            <person name="Singh K.B."/>
            <person name="Datta S.K."/>
            <person name="Jackson S.A."/>
            <person name="Wang J."/>
            <person name="Cook D.R."/>
        </authorList>
    </citation>
    <scope>NUCLEOTIDE SEQUENCE [LARGE SCALE GENOMIC DNA]</scope>
    <source>
        <strain evidence="11">cv. CDC Frontier</strain>
    </source>
</reference>
<protein>
    <submittedName>
        <fullName evidence="12">Glucan endo-1,3-beta-glucosidase 12-like</fullName>
    </submittedName>
</protein>
<dbReference type="PaxDb" id="3827-XP_004507614.1"/>
<evidence type="ECO:0000256" key="4">
    <source>
        <dbReference type="ARBA" id="ARBA00022729"/>
    </source>
</evidence>
<evidence type="ECO:0000256" key="6">
    <source>
        <dbReference type="ARBA" id="ARBA00023157"/>
    </source>
</evidence>
<keyword evidence="8" id="KW-0449">Lipoprotein</keyword>
<evidence type="ECO:0000256" key="8">
    <source>
        <dbReference type="ARBA" id="ARBA00023288"/>
    </source>
</evidence>
<evidence type="ECO:0000256" key="7">
    <source>
        <dbReference type="ARBA" id="ARBA00023180"/>
    </source>
</evidence>
<proteinExistence type="predicted"/>
<sequence>MTSLILKSLILVVFATLSLKAYGDLPQWCVADSQAPDSAVQIALDWACSKKGGGADCTKIQKHEPCFHPNTVKAHASYAFNNYYQRFKHQGANCYFYGAGIPVTNDPSYGSCKFDYIP</sequence>
<keyword evidence="11" id="KW-1185">Reference proteome</keyword>
<dbReference type="SMART" id="SM00768">
    <property type="entry name" value="X8"/>
    <property type="match status" value="1"/>
</dbReference>
<name>A0A1S2YNR9_CICAR</name>
<dbReference type="InterPro" id="IPR012946">
    <property type="entry name" value="X8"/>
</dbReference>
<feature type="domain" description="X8" evidence="10">
    <location>
        <begin position="27"/>
        <end position="114"/>
    </location>
</feature>
<dbReference type="PANTHER" id="PTHR31044:SF35">
    <property type="entry name" value="GLUCAN ENDO-1,3-BETA-GLUCOSIDASE 4-LIKE"/>
    <property type="match status" value="1"/>
</dbReference>
<evidence type="ECO:0000259" key="10">
    <source>
        <dbReference type="SMART" id="SM00768"/>
    </source>
</evidence>
<dbReference type="OrthoDB" id="2019109at2759"/>
<keyword evidence="6" id="KW-1015">Disulfide bond</keyword>
<evidence type="ECO:0000256" key="5">
    <source>
        <dbReference type="ARBA" id="ARBA00023136"/>
    </source>
</evidence>
<organism evidence="11 12">
    <name type="scientific">Cicer arietinum</name>
    <name type="common">Chickpea</name>
    <name type="synonym">Garbanzo</name>
    <dbReference type="NCBI Taxonomy" id="3827"/>
    <lineage>
        <taxon>Eukaryota</taxon>
        <taxon>Viridiplantae</taxon>
        <taxon>Streptophyta</taxon>
        <taxon>Embryophyta</taxon>
        <taxon>Tracheophyta</taxon>
        <taxon>Spermatophyta</taxon>
        <taxon>Magnoliopsida</taxon>
        <taxon>eudicotyledons</taxon>
        <taxon>Gunneridae</taxon>
        <taxon>Pentapetalae</taxon>
        <taxon>rosids</taxon>
        <taxon>fabids</taxon>
        <taxon>Fabales</taxon>
        <taxon>Fabaceae</taxon>
        <taxon>Papilionoideae</taxon>
        <taxon>50 kb inversion clade</taxon>
        <taxon>NPAAA clade</taxon>
        <taxon>Hologalegina</taxon>
        <taxon>IRL clade</taxon>
        <taxon>Cicereae</taxon>
        <taxon>Cicer</taxon>
    </lineage>
</organism>
<dbReference type="GO" id="GO:0009506">
    <property type="term" value="C:plasmodesma"/>
    <property type="evidence" value="ECO:0007669"/>
    <property type="project" value="UniProtKB-ARBA"/>
</dbReference>
<dbReference type="STRING" id="3827.A0A1S2YNR9"/>
<evidence type="ECO:0000313" key="12">
    <source>
        <dbReference type="RefSeq" id="XP_004507614.1"/>
    </source>
</evidence>
<gene>
    <name evidence="12" type="primary">LOC101503883</name>
</gene>
<keyword evidence="4 9" id="KW-0732">Signal</keyword>
<evidence type="ECO:0000256" key="9">
    <source>
        <dbReference type="SAM" id="SignalP"/>
    </source>
</evidence>
<dbReference type="Gene3D" id="1.20.58.1040">
    <property type="match status" value="1"/>
</dbReference>
<dbReference type="FunFam" id="1.20.58.1040:FF:000001">
    <property type="entry name" value="Glucan endo-1,3-beta-glucosidase 4"/>
    <property type="match status" value="1"/>
</dbReference>
<dbReference type="InterPro" id="IPR044788">
    <property type="entry name" value="X8_dom_prot"/>
</dbReference>
<dbReference type="GO" id="GO:0098552">
    <property type="term" value="C:side of membrane"/>
    <property type="evidence" value="ECO:0007669"/>
    <property type="project" value="UniProtKB-KW"/>
</dbReference>
<dbReference type="AlphaFoldDB" id="A0A1S2YNR9"/>
<dbReference type="GO" id="GO:0005886">
    <property type="term" value="C:plasma membrane"/>
    <property type="evidence" value="ECO:0007669"/>
    <property type="project" value="UniProtKB-SubCell"/>
</dbReference>
<dbReference type="eggNOG" id="ENOG502S140">
    <property type="taxonomic scope" value="Eukaryota"/>
</dbReference>
<comment type="subcellular location">
    <subcellularLocation>
        <location evidence="1">Cell membrane</location>
        <topology evidence="1">Lipid-anchor</topology>
        <topology evidence="1">GPI-anchor</topology>
    </subcellularLocation>
</comment>
<feature type="signal peptide" evidence="9">
    <location>
        <begin position="1"/>
        <end position="23"/>
    </location>
</feature>
<keyword evidence="3" id="KW-0336">GPI-anchor</keyword>
<evidence type="ECO:0000256" key="3">
    <source>
        <dbReference type="ARBA" id="ARBA00022622"/>
    </source>
</evidence>
<evidence type="ECO:0000256" key="1">
    <source>
        <dbReference type="ARBA" id="ARBA00004609"/>
    </source>
</evidence>
<dbReference type="PANTHER" id="PTHR31044">
    <property type="entry name" value="BETA-1,3 GLUCANASE"/>
    <property type="match status" value="1"/>
</dbReference>
<evidence type="ECO:0000313" key="11">
    <source>
        <dbReference type="Proteomes" id="UP000087171"/>
    </source>
</evidence>
<dbReference type="RefSeq" id="XP_004507614.1">
    <property type="nucleotide sequence ID" value="XM_004507557.2"/>
</dbReference>
<keyword evidence="7" id="KW-0325">Glycoprotein</keyword>
<accession>A0A1S2YNR9</accession>
<feature type="chain" id="PRO_5010167960" evidence="9">
    <location>
        <begin position="24"/>
        <end position="118"/>
    </location>
</feature>
<dbReference type="Pfam" id="PF07983">
    <property type="entry name" value="X8"/>
    <property type="match status" value="1"/>
</dbReference>